<dbReference type="EMBL" id="FONH01000017">
    <property type="protein sequence ID" value="SFF43302.1"/>
    <property type="molecule type" value="Genomic_DNA"/>
</dbReference>
<proteinExistence type="predicted"/>
<evidence type="ECO:0000313" key="1">
    <source>
        <dbReference type="EMBL" id="SFF43302.1"/>
    </source>
</evidence>
<sequence length="101" mass="11782">MVRLSCAGARFGSYLDEKHLFTWAEEIPCFDRWDGDTLVLRSKEISDADLRDLLALFSRYRIPMQQLAQFKTDANRDWFTAPSTYWFSEVFTVDDLSSGQD</sequence>
<evidence type="ECO:0000313" key="2">
    <source>
        <dbReference type="Proteomes" id="UP000199477"/>
    </source>
</evidence>
<dbReference type="STRING" id="500610.SAMN02799615_03565"/>
<organism evidence="1 2">
    <name type="scientific">Dyella marensis</name>
    <dbReference type="NCBI Taxonomy" id="500610"/>
    <lineage>
        <taxon>Bacteria</taxon>
        <taxon>Pseudomonadati</taxon>
        <taxon>Pseudomonadota</taxon>
        <taxon>Gammaproteobacteria</taxon>
        <taxon>Lysobacterales</taxon>
        <taxon>Rhodanobacteraceae</taxon>
        <taxon>Dyella</taxon>
    </lineage>
</organism>
<keyword evidence="2" id="KW-1185">Reference proteome</keyword>
<gene>
    <name evidence="1" type="ORF">SAMN02799615_03565</name>
</gene>
<dbReference type="Proteomes" id="UP000199477">
    <property type="component" value="Unassembled WGS sequence"/>
</dbReference>
<protein>
    <submittedName>
        <fullName evidence="1">Uncharacterized protein</fullName>
    </submittedName>
</protein>
<reference evidence="2" key="1">
    <citation type="submission" date="2016-10" db="EMBL/GenBank/DDBJ databases">
        <authorList>
            <person name="Varghese N."/>
            <person name="Submissions S."/>
        </authorList>
    </citation>
    <scope>NUCLEOTIDE SEQUENCE [LARGE SCALE GENOMIC DNA]</scope>
    <source>
        <strain evidence="2">UNC178MFTsu3.1</strain>
    </source>
</reference>
<name>A0A1I2ILL9_9GAMM</name>
<accession>A0A1I2ILL9</accession>
<dbReference type="AlphaFoldDB" id="A0A1I2ILL9"/>